<dbReference type="Proteomes" id="UP000054359">
    <property type="component" value="Unassembled WGS sequence"/>
</dbReference>
<gene>
    <name evidence="6" type="ORF">X975_17916</name>
</gene>
<accession>A0A087TPN2</accession>
<name>A0A087TPN2_STEMI</name>
<dbReference type="SUPFAM" id="SSF53822">
    <property type="entry name" value="Periplasmic binding protein-like I"/>
    <property type="match status" value="1"/>
</dbReference>
<dbReference type="GO" id="GO:0016020">
    <property type="term" value="C:membrane"/>
    <property type="evidence" value="ECO:0007669"/>
    <property type="project" value="UniProtKB-SubCell"/>
</dbReference>
<dbReference type="Gene3D" id="3.40.50.2300">
    <property type="match status" value="1"/>
</dbReference>
<evidence type="ECO:0000313" key="6">
    <source>
        <dbReference type="EMBL" id="KFM67071.1"/>
    </source>
</evidence>
<protein>
    <submittedName>
        <fullName evidence="6">Guanylate cyclase 32E</fullName>
    </submittedName>
</protein>
<proteinExistence type="predicted"/>
<evidence type="ECO:0000313" key="7">
    <source>
        <dbReference type="Proteomes" id="UP000054359"/>
    </source>
</evidence>
<keyword evidence="7" id="KW-1185">Reference proteome</keyword>
<dbReference type="InterPro" id="IPR028082">
    <property type="entry name" value="Peripla_BP_I"/>
</dbReference>
<dbReference type="InterPro" id="IPR001828">
    <property type="entry name" value="ANF_lig-bd_rcpt"/>
</dbReference>
<comment type="subcellular location">
    <subcellularLocation>
        <location evidence="1">Membrane</location>
    </subcellularLocation>
</comment>
<keyword evidence="4" id="KW-0472">Membrane</keyword>
<evidence type="ECO:0000259" key="5">
    <source>
        <dbReference type="Pfam" id="PF01094"/>
    </source>
</evidence>
<evidence type="ECO:0000256" key="3">
    <source>
        <dbReference type="ARBA" id="ARBA00022989"/>
    </source>
</evidence>
<evidence type="ECO:0000256" key="1">
    <source>
        <dbReference type="ARBA" id="ARBA00004370"/>
    </source>
</evidence>
<keyword evidence="2" id="KW-0812">Transmembrane</keyword>
<reference evidence="6 7" key="1">
    <citation type="submission" date="2013-11" db="EMBL/GenBank/DDBJ databases">
        <title>Genome sequencing of Stegodyphus mimosarum.</title>
        <authorList>
            <person name="Bechsgaard J."/>
        </authorList>
    </citation>
    <scope>NUCLEOTIDE SEQUENCE [LARGE SCALE GENOMIC DNA]</scope>
</reference>
<dbReference type="Pfam" id="PF01094">
    <property type="entry name" value="ANF_receptor"/>
    <property type="match status" value="1"/>
</dbReference>
<dbReference type="OrthoDB" id="60033at2759"/>
<feature type="non-terminal residue" evidence="6">
    <location>
        <position position="187"/>
    </location>
</feature>
<evidence type="ECO:0000256" key="4">
    <source>
        <dbReference type="ARBA" id="ARBA00023136"/>
    </source>
</evidence>
<sequence length="187" mass="21087">MPNFQRVKILTYVFRGLLRDEIEEDAKKAFQSYMSVVPSSPIGFEDFSQKIPSGGAYLYDAVYVYGRALNECLLNKQDPYDGRGIMKFITKRSYMSAMGYMVYMDQNGDVEGNYSLISRKQVPGKLVDYGLYPVGVFQLSENQSTLPILKFLSEIDWVGGIQPLDEPICGFHGSKCVGSYLFTLSLT</sequence>
<organism evidence="6 7">
    <name type="scientific">Stegodyphus mimosarum</name>
    <name type="common">African social velvet spider</name>
    <dbReference type="NCBI Taxonomy" id="407821"/>
    <lineage>
        <taxon>Eukaryota</taxon>
        <taxon>Metazoa</taxon>
        <taxon>Ecdysozoa</taxon>
        <taxon>Arthropoda</taxon>
        <taxon>Chelicerata</taxon>
        <taxon>Arachnida</taxon>
        <taxon>Araneae</taxon>
        <taxon>Araneomorphae</taxon>
        <taxon>Entelegynae</taxon>
        <taxon>Eresoidea</taxon>
        <taxon>Eresidae</taxon>
        <taxon>Stegodyphus</taxon>
    </lineage>
</organism>
<dbReference type="AlphaFoldDB" id="A0A087TPN2"/>
<dbReference type="STRING" id="407821.A0A087TPN2"/>
<feature type="domain" description="Receptor ligand binding region" evidence="5">
    <location>
        <begin position="53"/>
        <end position="118"/>
    </location>
</feature>
<evidence type="ECO:0000256" key="2">
    <source>
        <dbReference type="ARBA" id="ARBA00022692"/>
    </source>
</evidence>
<keyword evidence="3" id="KW-1133">Transmembrane helix</keyword>
<dbReference type="EMBL" id="KK116210">
    <property type="protein sequence ID" value="KFM67071.1"/>
    <property type="molecule type" value="Genomic_DNA"/>
</dbReference>